<reference evidence="3" key="1">
    <citation type="journal article" date="2013" name="Nat. Genet.">
        <title>The Capsella rubella genome and the genomic consequences of rapid mating system evolution.</title>
        <authorList>
            <person name="Slotte T."/>
            <person name="Hazzouri K.M."/>
            <person name="Agren J.A."/>
            <person name="Koenig D."/>
            <person name="Maumus F."/>
            <person name="Guo Y.L."/>
            <person name="Steige K."/>
            <person name="Platts A.E."/>
            <person name="Escobar J.S."/>
            <person name="Newman L.K."/>
            <person name="Wang W."/>
            <person name="Mandakova T."/>
            <person name="Vello E."/>
            <person name="Smith L.M."/>
            <person name="Henz S.R."/>
            <person name="Steffen J."/>
            <person name="Takuno S."/>
            <person name="Brandvain Y."/>
            <person name="Coop G."/>
            <person name="Andolfatto P."/>
            <person name="Hu T.T."/>
            <person name="Blanchette M."/>
            <person name="Clark R.M."/>
            <person name="Quesneville H."/>
            <person name="Nordborg M."/>
            <person name="Gaut B.S."/>
            <person name="Lysak M.A."/>
            <person name="Jenkins J."/>
            <person name="Grimwood J."/>
            <person name="Chapman J."/>
            <person name="Prochnik S."/>
            <person name="Shu S."/>
            <person name="Rokhsar D."/>
            <person name="Schmutz J."/>
            <person name="Weigel D."/>
            <person name="Wright S.I."/>
        </authorList>
    </citation>
    <scope>NUCLEOTIDE SEQUENCE [LARGE SCALE GENOMIC DNA]</scope>
    <source>
        <strain evidence="3">cv. Monte Gargano</strain>
    </source>
</reference>
<feature type="transmembrane region" description="Helical" evidence="1">
    <location>
        <begin position="12"/>
        <end position="31"/>
    </location>
</feature>
<keyword evidence="1" id="KW-1133">Transmembrane helix</keyword>
<keyword evidence="1" id="KW-0472">Membrane</keyword>
<evidence type="ECO:0000256" key="1">
    <source>
        <dbReference type="SAM" id="Phobius"/>
    </source>
</evidence>
<dbReference type="AlphaFoldDB" id="R0H712"/>
<name>R0H712_9BRAS</name>
<feature type="transmembrane region" description="Helical" evidence="1">
    <location>
        <begin position="51"/>
        <end position="71"/>
    </location>
</feature>
<protein>
    <submittedName>
        <fullName evidence="2">Uncharacterized protein</fullName>
    </submittedName>
</protein>
<dbReference type="Proteomes" id="UP000029121">
    <property type="component" value="Unassembled WGS sequence"/>
</dbReference>
<proteinExistence type="predicted"/>
<keyword evidence="3" id="KW-1185">Reference proteome</keyword>
<keyword evidence="1" id="KW-0812">Transmembrane</keyword>
<evidence type="ECO:0000313" key="3">
    <source>
        <dbReference type="Proteomes" id="UP000029121"/>
    </source>
</evidence>
<dbReference type="EMBL" id="KB870809">
    <property type="protein sequence ID" value="EOA25059.1"/>
    <property type="molecule type" value="Genomic_DNA"/>
</dbReference>
<evidence type="ECO:0000313" key="2">
    <source>
        <dbReference type="EMBL" id="EOA25059.1"/>
    </source>
</evidence>
<organism evidence="2 3">
    <name type="scientific">Capsella rubella</name>
    <dbReference type="NCBI Taxonomy" id="81985"/>
    <lineage>
        <taxon>Eukaryota</taxon>
        <taxon>Viridiplantae</taxon>
        <taxon>Streptophyta</taxon>
        <taxon>Embryophyta</taxon>
        <taxon>Tracheophyta</taxon>
        <taxon>Spermatophyta</taxon>
        <taxon>Magnoliopsida</taxon>
        <taxon>eudicotyledons</taxon>
        <taxon>Gunneridae</taxon>
        <taxon>Pentapetalae</taxon>
        <taxon>rosids</taxon>
        <taxon>malvids</taxon>
        <taxon>Brassicales</taxon>
        <taxon>Brassicaceae</taxon>
        <taxon>Camelineae</taxon>
        <taxon>Capsella</taxon>
    </lineage>
</organism>
<sequence length="73" mass="8178">MRRFCNNSSTSSLAICFSITSNFSSCFFMPWTSSSKAVSFLMSFWRPSTVFSNSSTFLVAIEMGLCLPRIIPL</sequence>
<accession>R0H712</accession>
<gene>
    <name evidence="2" type="ORF">CARUB_v10018367mg</name>
</gene>